<evidence type="ECO:0000313" key="2">
    <source>
        <dbReference type="EMBL" id="KAK4208152.1"/>
    </source>
</evidence>
<reference evidence="2" key="1">
    <citation type="journal article" date="2023" name="Mol. Phylogenet. Evol.">
        <title>Genome-scale phylogeny and comparative genomics of the fungal order Sordariales.</title>
        <authorList>
            <person name="Hensen N."/>
            <person name="Bonometti L."/>
            <person name="Westerberg I."/>
            <person name="Brannstrom I.O."/>
            <person name="Guillou S."/>
            <person name="Cros-Aarteil S."/>
            <person name="Calhoun S."/>
            <person name="Haridas S."/>
            <person name="Kuo A."/>
            <person name="Mondo S."/>
            <person name="Pangilinan J."/>
            <person name="Riley R."/>
            <person name="LaButti K."/>
            <person name="Andreopoulos B."/>
            <person name="Lipzen A."/>
            <person name="Chen C."/>
            <person name="Yan M."/>
            <person name="Daum C."/>
            <person name="Ng V."/>
            <person name="Clum A."/>
            <person name="Steindorff A."/>
            <person name="Ohm R.A."/>
            <person name="Martin F."/>
            <person name="Silar P."/>
            <person name="Natvig D.O."/>
            <person name="Lalanne C."/>
            <person name="Gautier V."/>
            <person name="Ament-Velasquez S.L."/>
            <person name="Kruys A."/>
            <person name="Hutchinson M.I."/>
            <person name="Powell A.J."/>
            <person name="Barry K."/>
            <person name="Miller A.N."/>
            <person name="Grigoriev I.V."/>
            <person name="Debuchy R."/>
            <person name="Gladieux P."/>
            <person name="Hiltunen Thoren M."/>
            <person name="Johannesson H."/>
        </authorList>
    </citation>
    <scope>NUCLEOTIDE SEQUENCE</scope>
    <source>
        <strain evidence="2">PSN293</strain>
    </source>
</reference>
<organism evidence="2 3">
    <name type="scientific">Rhypophila decipiens</name>
    <dbReference type="NCBI Taxonomy" id="261697"/>
    <lineage>
        <taxon>Eukaryota</taxon>
        <taxon>Fungi</taxon>
        <taxon>Dikarya</taxon>
        <taxon>Ascomycota</taxon>
        <taxon>Pezizomycotina</taxon>
        <taxon>Sordariomycetes</taxon>
        <taxon>Sordariomycetidae</taxon>
        <taxon>Sordariales</taxon>
        <taxon>Naviculisporaceae</taxon>
        <taxon>Rhypophila</taxon>
    </lineage>
</organism>
<sequence length="230" mass="26144">MKLEDWETISDDKSEKSAYHSVDEPTPTYTKMEVTVPRRPDQPARLKIAGATWGGVNVTEDVRAMISASETLVLDMHTVHRVLVPDPIFGTIKTLTVLYQYEDQDDIHLLNTAEHVFPITLFPAAHKYGGPASLMTVDRPWRAGPYSSVEIIAVLYGPKRIETPSVLEELSNFFEGRRGQIRMTNSFFKADTWPGHKKSWTVYFRFTQSKRIQCVTGLEDGALELPWSRD</sequence>
<feature type="region of interest" description="Disordered" evidence="1">
    <location>
        <begin position="1"/>
        <end position="25"/>
    </location>
</feature>
<reference evidence="2" key="2">
    <citation type="submission" date="2023-05" db="EMBL/GenBank/DDBJ databases">
        <authorList>
            <consortium name="Lawrence Berkeley National Laboratory"/>
            <person name="Steindorff A."/>
            <person name="Hensen N."/>
            <person name="Bonometti L."/>
            <person name="Westerberg I."/>
            <person name="Brannstrom I.O."/>
            <person name="Guillou S."/>
            <person name="Cros-Aarteil S."/>
            <person name="Calhoun S."/>
            <person name="Haridas S."/>
            <person name="Kuo A."/>
            <person name="Mondo S."/>
            <person name="Pangilinan J."/>
            <person name="Riley R."/>
            <person name="Labutti K."/>
            <person name="Andreopoulos B."/>
            <person name="Lipzen A."/>
            <person name="Chen C."/>
            <person name="Yanf M."/>
            <person name="Daum C."/>
            <person name="Ng V."/>
            <person name="Clum A."/>
            <person name="Ohm R."/>
            <person name="Martin F."/>
            <person name="Silar P."/>
            <person name="Natvig D."/>
            <person name="Lalanne C."/>
            <person name="Gautier V."/>
            <person name="Ament-Velasquez S.L."/>
            <person name="Kruys A."/>
            <person name="Hutchinson M.I."/>
            <person name="Powell A.J."/>
            <person name="Barry K."/>
            <person name="Miller A.N."/>
            <person name="Grigoriev I.V."/>
            <person name="Debuchy R."/>
            <person name="Gladieux P."/>
            <person name="Thoren M.H."/>
            <person name="Johannesson H."/>
        </authorList>
    </citation>
    <scope>NUCLEOTIDE SEQUENCE</scope>
    <source>
        <strain evidence="2">PSN293</strain>
    </source>
</reference>
<evidence type="ECO:0000313" key="3">
    <source>
        <dbReference type="Proteomes" id="UP001301769"/>
    </source>
</evidence>
<name>A0AAN6Y2I2_9PEZI</name>
<dbReference type="Proteomes" id="UP001301769">
    <property type="component" value="Unassembled WGS sequence"/>
</dbReference>
<gene>
    <name evidence="2" type="ORF">QBC37DRAFT_82173</name>
</gene>
<comment type="caution">
    <text evidence="2">The sequence shown here is derived from an EMBL/GenBank/DDBJ whole genome shotgun (WGS) entry which is preliminary data.</text>
</comment>
<dbReference type="AlphaFoldDB" id="A0AAN6Y2I2"/>
<evidence type="ECO:0000256" key="1">
    <source>
        <dbReference type="SAM" id="MobiDB-lite"/>
    </source>
</evidence>
<feature type="compositionally biased region" description="Basic and acidic residues" evidence="1">
    <location>
        <begin position="1"/>
        <end position="23"/>
    </location>
</feature>
<keyword evidence="3" id="KW-1185">Reference proteome</keyword>
<dbReference type="EMBL" id="MU858256">
    <property type="protein sequence ID" value="KAK4208152.1"/>
    <property type="molecule type" value="Genomic_DNA"/>
</dbReference>
<protein>
    <submittedName>
        <fullName evidence="2">Uncharacterized protein</fullName>
    </submittedName>
</protein>
<proteinExistence type="predicted"/>
<accession>A0AAN6Y2I2</accession>